<evidence type="ECO:0000256" key="6">
    <source>
        <dbReference type="RuleBase" id="RU361140"/>
    </source>
</evidence>
<evidence type="ECO:0000256" key="7">
    <source>
        <dbReference type="SAM" id="SignalP"/>
    </source>
</evidence>
<dbReference type="PANTHER" id="PTHR46825">
    <property type="entry name" value="D-ALANYL-D-ALANINE-CARBOXYPEPTIDASE/ENDOPEPTIDASE AMPH"/>
    <property type="match status" value="1"/>
</dbReference>
<dbReference type="InterPro" id="IPR001586">
    <property type="entry name" value="Beta-lactam_class-C_AS"/>
</dbReference>
<dbReference type="InterPro" id="IPR050491">
    <property type="entry name" value="AmpC-like"/>
</dbReference>
<dbReference type="InterPro" id="IPR012338">
    <property type="entry name" value="Beta-lactam/transpept-like"/>
</dbReference>
<evidence type="ECO:0000256" key="1">
    <source>
        <dbReference type="ARBA" id="ARBA00001526"/>
    </source>
</evidence>
<evidence type="ECO:0000256" key="2">
    <source>
        <dbReference type="ARBA" id="ARBA00007840"/>
    </source>
</evidence>
<keyword evidence="7" id="KW-0732">Signal</keyword>
<evidence type="ECO:0000313" key="9">
    <source>
        <dbReference type="EMBL" id="MDH0364644.1"/>
    </source>
</evidence>
<dbReference type="EMBL" id="JAODZU010000024">
    <property type="protein sequence ID" value="MDH0364644.1"/>
    <property type="molecule type" value="Genomic_DNA"/>
</dbReference>
<dbReference type="PANTHER" id="PTHR46825:SF8">
    <property type="entry name" value="BETA-LACTAMASE-RELATED"/>
    <property type="match status" value="1"/>
</dbReference>
<gene>
    <name evidence="9" type="ORF">N7330_16515</name>
</gene>
<accession>A0AA42HU75</accession>
<organism evidence="9 10">
    <name type="scientific">Comamonas aquatica</name>
    <dbReference type="NCBI Taxonomy" id="225991"/>
    <lineage>
        <taxon>Bacteria</taxon>
        <taxon>Pseudomonadati</taxon>
        <taxon>Pseudomonadota</taxon>
        <taxon>Betaproteobacteria</taxon>
        <taxon>Burkholderiales</taxon>
        <taxon>Comamonadaceae</taxon>
        <taxon>Comamonas</taxon>
    </lineage>
</organism>
<feature type="chain" id="PRO_5041413146" description="Beta-lactamase" evidence="7">
    <location>
        <begin position="36"/>
        <end position="399"/>
    </location>
</feature>
<dbReference type="GO" id="GO:0008800">
    <property type="term" value="F:beta-lactamase activity"/>
    <property type="evidence" value="ECO:0007669"/>
    <property type="project" value="UniProtKB-UniRule"/>
</dbReference>
<evidence type="ECO:0000256" key="3">
    <source>
        <dbReference type="ARBA" id="ARBA00012865"/>
    </source>
</evidence>
<keyword evidence="5 6" id="KW-0046">Antibiotic resistance</keyword>
<dbReference type="SUPFAM" id="SSF56601">
    <property type="entry name" value="beta-lactamase/transpeptidase-like"/>
    <property type="match status" value="1"/>
</dbReference>
<dbReference type="EC" id="3.5.2.6" evidence="3 6"/>
<dbReference type="InterPro" id="IPR001466">
    <property type="entry name" value="Beta-lactam-related"/>
</dbReference>
<sequence length="399" mass="43577">MHPKFHLTRKAKLKNPRITALLATAVFGLSSAVNAADISSAEAMKTISAAVLPVMEKNQIPGMAVALVLGDRTYVFNYGVSDVEKQTPVTDETIFEIGSISKTFTATLATQAEATGKLKLTDTAAKYLPELAGTDFGNLQLFHLGTHTVGGIPLQVPDEVQNREQLLEYFRTWTPAYKTGTMRTYANPSIGALGWITAKSMGQDFGTAMTQTIFQPLGLTNTYLSVPTQKMSNYAWGYNKDKKPVRVNPGMLDSEAYGIKTTASDLSTFVKANMGILPLDSTLQAAFNNTRKSYFSVGKMTQDLIWEEYAMPVDLPTLQEGNAPKLILNPTPVSTQELSAKPRSNVWVNKTGATNGFGAYVAFVPEKQFGVVLLANKNYPNAERVEIAYKIYSKLNGKQ</sequence>
<comment type="catalytic activity">
    <reaction evidence="1 6">
        <text>a beta-lactam + H2O = a substituted beta-amino acid</text>
        <dbReference type="Rhea" id="RHEA:20401"/>
        <dbReference type="ChEBI" id="CHEBI:15377"/>
        <dbReference type="ChEBI" id="CHEBI:35627"/>
        <dbReference type="ChEBI" id="CHEBI:140347"/>
        <dbReference type="EC" id="3.5.2.6"/>
    </reaction>
</comment>
<evidence type="ECO:0000259" key="8">
    <source>
        <dbReference type="Pfam" id="PF00144"/>
    </source>
</evidence>
<feature type="signal peptide" evidence="7">
    <location>
        <begin position="1"/>
        <end position="35"/>
    </location>
</feature>
<dbReference type="Proteomes" id="UP001158297">
    <property type="component" value="Unassembled WGS sequence"/>
</dbReference>
<dbReference type="InterPro" id="IPR058136">
    <property type="entry name" value="AmpC"/>
</dbReference>
<proteinExistence type="inferred from homology"/>
<evidence type="ECO:0000256" key="4">
    <source>
        <dbReference type="ARBA" id="ARBA00022801"/>
    </source>
</evidence>
<dbReference type="GO" id="GO:0017001">
    <property type="term" value="P:antibiotic catabolic process"/>
    <property type="evidence" value="ECO:0007669"/>
    <property type="project" value="InterPro"/>
</dbReference>
<dbReference type="NCBIfam" id="NF033085">
    <property type="entry name" value="bla_class_C"/>
    <property type="match status" value="1"/>
</dbReference>
<dbReference type="GO" id="GO:0046677">
    <property type="term" value="P:response to antibiotic"/>
    <property type="evidence" value="ECO:0007669"/>
    <property type="project" value="UniProtKB-UniRule"/>
</dbReference>
<comment type="caution">
    <text evidence="9">The sequence shown here is derived from an EMBL/GenBank/DDBJ whole genome shotgun (WGS) entry which is preliminary data.</text>
</comment>
<evidence type="ECO:0000256" key="5">
    <source>
        <dbReference type="ARBA" id="ARBA00023251"/>
    </source>
</evidence>
<dbReference type="GO" id="GO:0030288">
    <property type="term" value="C:outer membrane-bounded periplasmic space"/>
    <property type="evidence" value="ECO:0007669"/>
    <property type="project" value="InterPro"/>
</dbReference>
<dbReference type="AlphaFoldDB" id="A0AA42HU75"/>
<dbReference type="PROSITE" id="PS00336">
    <property type="entry name" value="BETA_LACTAMASE_C"/>
    <property type="match status" value="1"/>
</dbReference>
<feature type="domain" description="Beta-lactamase-related" evidence="8">
    <location>
        <begin position="51"/>
        <end position="391"/>
    </location>
</feature>
<protein>
    <recommendedName>
        <fullName evidence="3 6">Beta-lactamase</fullName>
        <ecNumber evidence="3 6">3.5.2.6</ecNumber>
    </recommendedName>
</protein>
<name>A0AA42HU75_9BURK</name>
<comment type="similarity">
    <text evidence="2 6">Belongs to the class-C beta-lactamase family.</text>
</comment>
<evidence type="ECO:0000313" key="10">
    <source>
        <dbReference type="Proteomes" id="UP001158297"/>
    </source>
</evidence>
<dbReference type="Pfam" id="PF00144">
    <property type="entry name" value="Beta-lactamase"/>
    <property type="match status" value="1"/>
</dbReference>
<dbReference type="Gene3D" id="3.40.710.10">
    <property type="entry name" value="DD-peptidase/beta-lactamase superfamily"/>
    <property type="match status" value="1"/>
</dbReference>
<reference evidence="9" key="1">
    <citation type="submission" date="2022-09" db="EMBL/GenBank/DDBJ databases">
        <title>Intensive care unit water sources are persistently colonized with multi-drug resistant bacteria and are the site of extensive horizontal gene transfer of antibiotic resistance genes.</title>
        <authorList>
            <person name="Diorio-Toth L."/>
        </authorList>
    </citation>
    <scope>NUCLEOTIDE SEQUENCE</scope>
    <source>
        <strain evidence="9">GD04130</strain>
    </source>
</reference>
<keyword evidence="4 6" id="KW-0378">Hydrolase</keyword>